<keyword evidence="1" id="KW-1133">Transmembrane helix</keyword>
<reference evidence="2 3" key="1">
    <citation type="submission" date="2019-05" db="EMBL/GenBank/DDBJ databases">
        <title>Genomic analysis of Lentibacillus sp. NKC220-2.</title>
        <authorList>
            <person name="Oh Y.J."/>
        </authorList>
    </citation>
    <scope>NUCLEOTIDE SEQUENCE [LARGE SCALE GENOMIC DNA]</scope>
    <source>
        <strain evidence="2 3">NKC220-2</strain>
    </source>
</reference>
<evidence type="ECO:0000313" key="2">
    <source>
        <dbReference type="EMBL" id="TMN22090.1"/>
    </source>
</evidence>
<name>A0A5S3QJH8_9BACI</name>
<dbReference type="RefSeq" id="WP_138602998.1">
    <property type="nucleotide sequence ID" value="NZ_VCIA01000001.1"/>
</dbReference>
<dbReference type="Proteomes" id="UP000306980">
    <property type="component" value="Unassembled WGS sequence"/>
</dbReference>
<evidence type="ECO:0000256" key="1">
    <source>
        <dbReference type="SAM" id="Phobius"/>
    </source>
</evidence>
<keyword evidence="1" id="KW-0812">Transmembrane</keyword>
<dbReference type="AlphaFoldDB" id="A0A5S3QJH8"/>
<keyword evidence="1" id="KW-0472">Membrane</keyword>
<sequence length="178" mass="20476">MDVSAKNRHSLFNHRRAFLLFLMMMTVIGIYLLLSTVHVLYAKADNGDVLIAERVNADTSFSSRYTHSVAKCPIIEKYEVSNNYEMVLMESWNCSFGAGIETEPPPGATDRLEDGFYIIDEIDKPFQEVLFHPVSFTDQTITIDDETWNISKEPFVGRTFALTIKKENWFSYLWAKLS</sequence>
<protein>
    <submittedName>
        <fullName evidence="2">DUF1850 domain-containing protein</fullName>
    </submittedName>
</protein>
<feature type="transmembrane region" description="Helical" evidence="1">
    <location>
        <begin position="18"/>
        <end position="41"/>
    </location>
</feature>
<dbReference type="EMBL" id="VCIA01000001">
    <property type="protein sequence ID" value="TMN22090.1"/>
    <property type="molecule type" value="Genomic_DNA"/>
</dbReference>
<dbReference type="InterPro" id="IPR015001">
    <property type="entry name" value="DUF1850"/>
</dbReference>
<proteinExistence type="predicted"/>
<comment type="caution">
    <text evidence="2">The sequence shown here is derived from an EMBL/GenBank/DDBJ whole genome shotgun (WGS) entry which is preliminary data.</text>
</comment>
<dbReference type="Pfam" id="PF08905">
    <property type="entry name" value="DUF1850"/>
    <property type="match status" value="1"/>
</dbReference>
<dbReference type="OrthoDB" id="4304at2"/>
<accession>A0A5S3QJH8</accession>
<evidence type="ECO:0000313" key="3">
    <source>
        <dbReference type="Proteomes" id="UP000306980"/>
    </source>
</evidence>
<gene>
    <name evidence="2" type="ORF">FFL34_08110</name>
</gene>
<organism evidence="2 3">
    <name type="scientific">Lentibacillus cibarius</name>
    <dbReference type="NCBI Taxonomy" id="2583219"/>
    <lineage>
        <taxon>Bacteria</taxon>
        <taxon>Bacillati</taxon>
        <taxon>Bacillota</taxon>
        <taxon>Bacilli</taxon>
        <taxon>Bacillales</taxon>
        <taxon>Bacillaceae</taxon>
        <taxon>Lentibacillus</taxon>
    </lineage>
</organism>